<dbReference type="RefSeq" id="WP_158398616.1">
    <property type="nucleotide sequence ID" value="NZ_CABHMY010000093.1"/>
</dbReference>
<dbReference type="Pfam" id="PF01548">
    <property type="entry name" value="DEDD_Tnp_IS110"/>
    <property type="match status" value="1"/>
</dbReference>
<dbReference type="PANTHER" id="PTHR33055">
    <property type="entry name" value="TRANSPOSASE FOR INSERTION SEQUENCE ELEMENT IS1111A"/>
    <property type="match status" value="1"/>
</dbReference>
<keyword evidence="3" id="KW-1185">Reference proteome</keyword>
<gene>
    <name evidence="2" type="ORF">FPPS064S07_02671</name>
</gene>
<dbReference type="GO" id="GO:0006313">
    <property type="term" value="P:DNA transposition"/>
    <property type="evidence" value="ECO:0007669"/>
    <property type="project" value="InterPro"/>
</dbReference>
<organism evidence="2 3">
    <name type="scientific">Faecalibacterium prausnitzii</name>
    <dbReference type="NCBI Taxonomy" id="853"/>
    <lineage>
        <taxon>Bacteria</taxon>
        <taxon>Bacillati</taxon>
        <taxon>Bacillota</taxon>
        <taxon>Clostridia</taxon>
        <taxon>Eubacteriales</taxon>
        <taxon>Oscillospiraceae</taxon>
        <taxon>Faecalibacterium</taxon>
    </lineage>
</organism>
<dbReference type="GO" id="GO:0004803">
    <property type="term" value="F:transposase activity"/>
    <property type="evidence" value="ECO:0007669"/>
    <property type="project" value="InterPro"/>
</dbReference>
<evidence type="ECO:0000313" key="3">
    <source>
        <dbReference type="Proteomes" id="UP000406184"/>
    </source>
</evidence>
<protein>
    <submittedName>
        <fullName evidence="2">Transposase</fullName>
    </submittedName>
</protein>
<dbReference type="Proteomes" id="UP000406184">
    <property type="component" value="Unassembled WGS sequence"/>
</dbReference>
<dbReference type="EMBL" id="CABHMY010000093">
    <property type="protein sequence ID" value="VUX05326.1"/>
    <property type="molecule type" value="Genomic_DNA"/>
</dbReference>
<name>A0A564TDE9_9FIRM</name>
<evidence type="ECO:0000259" key="1">
    <source>
        <dbReference type="Pfam" id="PF01548"/>
    </source>
</evidence>
<dbReference type="InterPro" id="IPR002525">
    <property type="entry name" value="Transp_IS110-like_N"/>
</dbReference>
<dbReference type="GO" id="GO:0003677">
    <property type="term" value="F:DNA binding"/>
    <property type="evidence" value="ECO:0007669"/>
    <property type="project" value="InterPro"/>
</dbReference>
<reference evidence="2 3" key="1">
    <citation type="submission" date="2019-07" db="EMBL/GenBank/DDBJ databases">
        <authorList>
            <person name="Hibberd C M."/>
            <person name="Gehrig L. J."/>
            <person name="Chang H.-W."/>
            <person name="Venkatesh S."/>
        </authorList>
    </citation>
    <scope>NUCLEOTIDE SEQUENCE [LARGE SCALE GENOMIC DNA]</scope>
    <source>
        <strain evidence="2">Faecalibacterium_prausnitzii_JG_BgPS064</strain>
    </source>
</reference>
<dbReference type="InterPro" id="IPR047650">
    <property type="entry name" value="Transpos_IS110"/>
</dbReference>
<sequence>MSFCPVAGIDVSKRFSDMCVLSPDNKIFAQEKIYHDETSINRANALLQKAEQLFSSKPVIVMESTSHYHLILFQFFSDRGYDVIVVNPLQSNSMKDFSIRKRKTDRVDAFKLAMMYRTKTLRPSQIPQTAMRALRQLCRERVEFLNDITRYKNRLTALLDQSFPG</sequence>
<accession>A0A564TDE9</accession>
<feature type="domain" description="Transposase IS110-like N-terminal" evidence="1">
    <location>
        <begin position="7"/>
        <end position="164"/>
    </location>
</feature>
<evidence type="ECO:0000313" key="2">
    <source>
        <dbReference type="EMBL" id="VUX05326.1"/>
    </source>
</evidence>
<dbReference type="AlphaFoldDB" id="A0A564TDE9"/>
<proteinExistence type="predicted"/>